<dbReference type="EMBL" id="JACHJU010000001">
    <property type="protein sequence ID" value="MBB4939619.1"/>
    <property type="molecule type" value="Genomic_DNA"/>
</dbReference>
<dbReference type="Proteomes" id="UP000534286">
    <property type="component" value="Unassembled WGS sequence"/>
</dbReference>
<keyword evidence="3" id="KW-1185">Reference proteome</keyword>
<comment type="caution">
    <text evidence="2">The sequence shown here is derived from an EMBL/GenBank/DDBJ whole genome shotgun (WGS) entry which is preliminary data.</text>
</comment>
<accession>A0A7W7RWQ7</accession>
<sequence>MPWEAGGHSCWAPPVAAVKAGGGSHGGAPGTIGAVGSGGLFSGPVPGWAEGSPATV</sequence>
<name>A0A7W7RWQ7_9ACTN</name>
<gene>
    <name evidence="2" type="ORF">FHR32_003924</name>
</gene>
<dbReference type="AlphaFoldDB" id="A0A7W7RWQ7"/>
<evidence type="ECO:0000313" key="3">
    <source>
        <dbReference type="Proteomes" id="UP000534286"/>
    </source>
</evidence>
<evidence type="ECO:0000256" key="1">
    <source>
        <dbReference type="SAM" id="MobiDB-lite"/>
    </source>
</evidence>
<organism evidence="2 3">
    <name type="scientific">Streptosporangium album</name>
    <dbReference type="NCBI Taxonomy" id="47479"/>
    <lineage>
        <taxon>Bacteria</taxon>
        <taxon>Bacillati</taxon>
        <taxon>Actinomycetota</taxon>
        <taxon>Actinomycetes</taxon>
        <taxon>Streptosporangiales</taxon>
        <taxon>Streptosporangiaceae</taxon>
        <taxon>Streptosporangium</taxon>
    </lineage>
</organism>
<reference evidence="2 3" key="1">
    <citation type="submission" date="2020-08" db="EMBL/GenBank/DDBJ databases">
        <title>Sequencing the genomes of 1000 actinobacteria strains.</title>
        <authorList>
            <person name="Klenk H.-P."/>
        </authorList>
    </citation>
    <scope>NUCLEOTIDE SEQUENCE [LARGE SCALE GENOMIC DNA]</scope>
    <source>
        <strain evidence="2 3">DSM 43023</strain>
    </source>
</reference>
<feature type="region of interest" description="Disordered" evidence="1">
    <location>
        <begin position="37"/>
        <end position="56"/>
    </location>
</feature>
<protein>
    <submittedName>
        <fullName evidence="2">Uncharacterized protein</fullName>
    </submittedName>
</protein>
<dbReference type="RefSeq" id="WP_184755557.1">
    <property type="nucleotide sequence ID" value="NZ_BAABEK010000007.1"/>
</dbReference>
<proteinExistence type="predicted"/>
<evidence type="ECO:0000313" key="2">
    <source>
        <dbReference type="EMBL" id="MBB4939619.1"/>
    </source>
</evidence>